<dbReference type="SUPFAM" id="SSF89550">
    <property type="entry name" value="PHP domain-like"/>
    <property type="match status" value="1"/>
</dbReference>
<dbReference type="RefSeq" id="WP_025385862.1">
    <property type="nucleotide sequence ID" value="NZ_KV441806.1"/>
</dbReference>
<accession>A0A0W0WZZ5</accession>
<dbReference type="CDD" id="cd07438">
    <property type="entry name" value="PHP_HisPPase_AMP"/>
    <property type="match status" value="1"/>
</dbReference>
<sequence>MIDLHCHSHCSDGALSPAELLGRAIKSQVKILALTDHDTIAGLLPLRAAAARHESDITIINGIELSVRWKKYEIHIIGLNVSLEEPALNALIARQHENRKVRALQIAGRLEKYGVHDAYNKACVVAGHEQLTRPHFAQVLINEGLTKDIQSGFKRYLARGRSAYVTTPWVMMEEAITVITQAEGAAVLAHPLKYSLTRTKLHELIMAFKIAGGVGIEVVSGEMPLTQINELAFLSERFGLLASSGSDFHRDDLSRAALGRQPTLPLNCKPIWHQWTI</sequence>
<dbReference type="InterPro" id="IPR004013">
    <property type="entry name" value="PHP_dom"/>
</dbReference>
<feature type="domain" description="Polymerase/histidinol phosphatase N-terminal" evidence="1">
    <location>
        <begin position="2"/>
        <end position="69"/>
    </location>
</feature>
<proteinExistence type="predicted"/>
<dbReference type="InterPro" id="IPR003141">
    <property type="entry name" value="Pol/His_phosphatase_N"/>
</dbReference>
<protein>
    <submittedName>
        <fullName evidence="2">TrpH protein</fullName>
    </submittedName>
</protein>
<comment type="caution">
    <text evidence="2">The sequence shown here is derived from an EMBL/GenBank/DDBJ whole genome shotgun (WGS) entry which is preliminary data.</text>
</comment>
<dbReference type="InterPro" id="IPR052018">
    <property type="entry name" value="PHP_domain"/>
</dbReference>
<dbReference type="PATRIC" id="fig|29423.5.peg.1648"/>
<dbReference type="InterPro" id="IPR016195">
    <property type="entry name" value="Pol/histidinol_Pase-like"/>
</dbReference>
<evidence type="ECO:0000259" key="1">
    <source>
        <dbReference type="SMART" id="SM00481"/>
    </source>
</evidence>
<dbReference type="SMART" id="SM00481">
    <property type="entry name" value="POLIIIAc"/>
    <property type="match status" value="1"/>
</dbReference>
<evidence type="ECO:0000313" key="3">
    <source>
        <dbReference type="Proteomes" id="UP000054858"/>
    </source>
</evidence>
<dbReference type="PANTHER" id="PTHR42924">
    <property type="entry name" value="EXONUCLEASE"/>
    <property type="match status" value="1"/>
</dbReference>
<dbReference type="Pfam" id="PF02811">
    <property type="entry name" value="PHP"/>
    <property type="match status" value="1"/>
</dbReference>
<dbReference type="Gene3D" id="3.20.20.140">
    <property type="entry name" value="Metal-dependent hydrolases"/>
    <property type="match status" value="1"/>
</dbReference>
<evidence type="ECO:0000313" key="2">
    <source>
        <dbReference type="EMBL" id="KTD37897.1"/>
    </source>
</evidence>
<organism evidence="2 3">
    <name type="scientific">Legionella oakridgensis</name>
    <dbReference type="NCBI Taxonomy" id="29423"/>
    <lineage>
        <taxon>Bacteria</taxon>
        <taxon>Pseudomonadati</taxon>
        <taxon>Pseudomonadota</taxon>
        <taxon>Gammaproteobacteria</taxon>
        <taxon>Legionellales</taxon>
        <taxon>Legionellaceae</taxon>
        <taxon>Legionella</taxon>
    </lineage>
</organism>
<name>A0A0W0WZZ5_9GAMM</name>
<gene>
    <name evidence="2" type="ORF">Loak_1573</name>
</gene>
<dbReference type="GO" id="GO:0035312">
    <property type="term" value="F:5'-3' DNA exonuclease activity"/>
    <property type="evidence" value="ECO:0007669"/>
    <property type="project" value="TreeGrafter"/>
</dbReference>
<reference evidence="2 3" key="1">
    <citation type="submission" date="2015-11" db="EMBL/GenBank/DDBJ databases">
        <title>Genomic analysis of 38 Legionella species identifies large and diverse effector repertoires.</title>
        <authorList>
            <person name="Burstein D."/>
            <person name="Amaro F."/>
            <person name="Zusman T."/>
            <person name="Lifshitz Z."/>
            <person name="Cohen O."/>
            <person name="Gilbert J.A."/>
            <person name="Pupko T."/>
            <person name="Shuman H.A."/>
            <person name="Segal G."/>
        </authorList>
    </citation>
    <scope>NUCLEOTIDE SEQUENCE [LARGE SCALE GENOMIC DNA]</scope>
    <source>
        <strain evidence="2 3">Oak Ridge-10</strain>
    </source>
</reference>
<dbReference type="Proteomes" id="UP000054858">
    <property type="component" value="Unassembled WGS sequence"/>
</dbReference>
<dbReference type="GO" id="GO:0004534">
    <property type="term" value="F:5'-3' RNA exonuclease activity"/>
    <property type="evidence" value="ECO:0007669"/>
    <property type="project" value="TreeGrafter"/>
</dbReference>
<dbReference type="EMBL" id="LNYP01000029">
    <property type="protein sequence ID" value="KTD37897.1"/>
    <property type="molecule type" value="Genomic_DNA"/>
</dbReference>
<dbReference type="AlphaFoldDB" id="A0A0W0WZZ5"/>
<dbReference type="Gene3D" id="1.10.150.650">
    <property type="match status" value="1"/>
</dbReference>
<dbReference type="PANTHER" id="PTHR42924:SF3">
    <property type="entry name" value="POLYMERASE_HISTIDINOL PHOSPHATASE N-TERMINAL DOMAIN-CONTAINING PROTEIN"/>
    <property type="match status" value="1"/>
</dbReference>